<dbReference type="RefSeq" id="WP_206720786.1">
    <property type="nucleotide sequence ID" value="NZ_CP071090.1"/>
</dbReference>
<keyword evidence="2" id="KW-1185">Reference proteome</keyword>
<organism evidence="1 2">
    <name type="scientific">Pyxidicoccus parkwayensis</name>
    <dbReference type="NCBI Taxonomy" id="2813578"/>
    <lineage>
        <taxon>Bacteria</taxon>
        <taxon>Pseudomonadati</taxon>
        <taxon>Myxococcota</taxon>
        <taxon>Myxococcia</taxon>
        <taxon>Myxococcales</taxon>
        <taxon>Cystobacterineae</taxon>
        <taxon>Myxococcaceae</taxon>
        <taxon>Pyxidicoccus</taxon>
    </lineage>
</organism>
<evidence type="ECO:0000313" key="1">
    <source>
        <dbReference type="EMBL" id="QSQ19198.1"/>
    </source>
</evidence>
<protein>
    <submittedName>
        <fullName evidence="1">Uncharacterized protein</fullName>
    </submittedName>
</protein>
<gene>
    <name evidence="1" type="ORF">JY651_28060</name>
</gene>
<accession>A0ABX7NLA9</accession>
<dbReference type="EMBL" id="CP071090">
    <property type="protein sequence ID" value="QSQ19198.1"/>
    <property type="molecule type" value="Genomic_DNA"/>
</dbReference>
<proteinExistence type="predicted"/>
<name>A0ABX7NLA9_9BACT</name>
<dbReference type="Proteomes" id="UP000662747">
    <property type="component" value="Chromosome"/>
</dbReference>
<evidence type="ECO:0000313" key="2">
    <source>
        <dbReference type="Proteomes" id="UP000662747"/>
    </source>
</evidence>
<reference evidence="1 2" key="1">
    <citation type="submission" date="2021-02" db="EMBL/GenBank/DDBJ databases">
        <title>De Novo genome assembly of isolated myxobacteria.</title>
        <authorList>
            <person name="Stevens D.C."/>
        </authorList>
    </citation>
    <scope>NUCLEOTIDE SEQUENCE [LARGE SCALE GENOMIC DNA]</scope>
    <source>
        <strain evidence="2">SCPEA02</strain>
    </source>
</reference>
<sequence length="231" mass="25632">MKVFRNELAFGAGGTRYSAKDINQDEPLFNTTRASVEARLGERHGVVLLYAPLPVTTRATLTKDILFKDTLFPAGTPVEHTYSFSGYRASYVYRLIHRERFQWDVGVSLQIRTALVELRSQDGGLYARDADIGPVPALKTRLTWWPSKRLWAALEVDGLVNPTDPSRGALYDAALTLGVPVDDDAAVSPYLRLRFYGGGVDNTDSDEPLYNFANFGFALLGVRADVVELLD</sequence>